<comment type="caution">
    <text evidence="2">The sequence shown here is derived from an EMBL/GenBank/DDBJ whole genome shotgun (WGS) entry which is preliminary data.</text>
</comment>
<keyword evidence="1" id="KW-1133">Transmembrane helix</keyword>
<dbReference type="EMBL" id="QRVN01000002">
    <property type="protein sequence ID" value="RGS48646.1"/>
    <property type="molecule type" value="Genomic_DNA"/>
</dbReference>
<evidence type="ECO:0000313" key="4">
    <source>
        <dbReference type="Proteomes" id="UP000285776"/>
    </source>
</evidence>
<dbReference type="AlphaFoldDB" id="A0AA93BDL9"/>
<gene>
    <name evidence="3" type="ORF">DWV53_07155</name>
    <name evidence="2" type="ORF">DWX90_01470</name>
</gene>
<reference evidence="4 5" key="1">
    <citation type="submission" date="2018-08" db="EMBL/GenBank/DDBJ databases">
        <title>A genome reference for cultivated species of the human gut microbiota.</title>
        <authorList>
            <person name="Zou Y."/>
            <person name="Xue W."/>
            <person name="Luo G."/>
        </authorList>
    </citation>
    <scope>NUCLEOTIDE SEQUENCE [LARGE SCALE GENOMIC DNA]</scope>
    <source>
        <strain evidence="3 4">AF10-17</strain>
        <strain evidence="2 5">AF22-1</strain>
    </source>
</reference>
<name>A0AA93BDL9_9BACT</name>
<keyword evidence="1" id="KW-0812">Transmembrane</keyword>
<evidence type="ECO:0000313" key="5">
    <source>
        <dbReference type="Proteomes" id="UP000286113"/>
    </source>
</evidence>
<evidence type="ECO:0000313" key="2">
    <source>
        <dbReference type="EMBL" id="RGS48646.1"/>
    </source>
</evidence>
<sequence>MVGWSILGIVLIETIIAISCLFLLDSKILNFPTIQYRQQMLHVSGQLPKISNCHLLDLPQEQIQ</sequence>
<organism evidence="2 5">
    <name type="scientific">Segatella copri</name>
    <dbReference type="NCBI Taxonomy" id="165179"/>
    <lineage>
        <taxon>Bacteria</taxon>
        <taxon>Pseudomonadati</taxon>
        <taxon>Bacteroidota</taxon>
        <taxon>Bacteroidia</taxon>
        <taxon>Bacteroidales</taxon>
        <taxon>Prevotellaceae</taxon>
        <taxon>Segatella</taxon>
    </lineage>
</organism>
<dbReference type="Proteomes" id="UP000285776">
    <property type="component" value="Unassembled WGS sequence"/>
</dbReference>
<dbReference type="EMBL" id="QSAV01000019">
    <property type="protein sequence ID" value="RGW79914.1"/>
    <property type="molecule type" value="Genomic_DNA"/>
</dbReference>
<evidence type="ECO:0000256" key="1">
    <source>
        <dbReference type="SAM" id="Phobius"/>
    </source>
</evidence>
<accession>A0AA93BDL9</accession>
<protein>
    <submittedName>
        <fullName evidence="2">Uncharacterized protein</fullName>
    </submittedName>
</protein>
<proteinExistence type="predicted"/>
<keyword evidence="1" id="KW-0472">Membrane</keyword>
<feature type="transmembrane region" description="Helical" evidence="1">
    <location>
        <begin position="6"/>
        <end position="24"/>
    </location>
</feature>
<dbReference type="Proteomes" id="UP000286113">
    <property type="component" value="Unassembled WGS sequence"/>
</dbReference>
<evidence type="ECO:0000313" key="3">
    <source>
        <dbReference type="EMBL" id="RGW79914.1"/>
    </source>
</evidence>